<evidence type="ECO:0000256" key="2">
    <source>
        <dbReference type="ARBA" id="ARBA00022571"/>
    </source>
</evidence>
<feature type="site" description="Transition state stabilizer" evidence="9">
    <location>
        <position position="248"/>
    </location>
</feature>
<evidence type="ECO:0000256" key="1">
    <source>
        <dbReference type="ARBA" id="ARBA00004828"/>
    </source>
</evidence>
<dbReference type="Gene3D" id="3.40.1160.10">
    <property type="entry name" value="Acetylglutamate kinase-like"/>
    <property type="match status" value="1"/>
</dbReference>
<dbReference type="PANTHER" id="PTHR23342:SF0">
    <property type="entry name" value="N-ACETYLGLUTAMATE SYNTHASE, MITOCHONDRIAL"/>
    <property type="match status" value="1"/>
</dbReference>
<accession>A0ABV1DYV8</accession>
<dbReference type="HAMAP" id="MF_00082">
    <property type="entry name" value="ArgB"/>
    <property type="match status" value="1"/>
</dbReference>
<organism evidence="11 12">
    <name type="scientific">Solibaculum intestinale</name>
    <dbReference type="NCBI Taxonomy" id="3133165"/>
    <lineage>
        <taxon>Bacteria</taxon>
        <taxon>Bacillati</taxon>
        <taxon>Bacillota</taxon>
        <taxon>Clostridia</taxon>
        <taxon>Eubacteriales</taxon>
        <taxon>Oscillospiraceae</taxon>
        <taxon>Solibaculum</taxon>
    </lineage>
</organism>
<dbReference type="InterPro" id="IPR001048">
    <property type="entry name" value="Asp/Glu/Uridylate_kinase"/>
</dbReference>
<comment type="caution">
    <text evidence="11">The sequence shown here is derived from an EMBL/GenBank/DDBJ whole genome shotgun (WGS) entry which is preliminary data.</text>
</comment>
<keyword evidence="6 9" id="KW-0418">Kinase</keyword>
<dbReference type="InterPro" id="IPR041727">
    <property type="entry name" value="NAGK-C"/>
</dbReference>
<keyword evidence="4 9" id="KW-0808">Transferase</keyword>
<dbReference type="PANTHER" id="PTHR23342">
    <property type="entry name" value="N-ACETYLGLUTAMATE SYNTHASE"/>
    <property type="match status" value="1"/>
</dbReference>
<evidence type="ECO:0000313" key="11">
    <source>
        <dbReference type="EMBL" id="MEQ2440225.1"/>
    </source>
</evidence>
<dbReference type="Proteomes" id="UP001489509">
    <property type="component" value="Unassembled WGS sequence"/>
</dbReference>
<feature type="domain" description="Aspartate/glutamate/uridylate kinase" evidence="10">
    <location>
        <begin position="30"/>
        <end position="267"/>
    </location>
</feature>
<dbReference type="InterPro" id="IPR004662">
    <property type="entry name" value="AcgluKinase_fam"/>
</dbReference>
<dbReference type="InterPro" id="IPR037528">
    <property type="entry name" value="ArgB"/>
</dbReference>
<dbReference type="SUPFAM" id="SSF53633">
    <property type="entry name" value="Carbamate kinase-like"/>
    <property type="match status" value="1"/>
</dbReference>
<evidence type="ECO:0000256" key="3">
    <source>
        <dbReference type="ARBA" id="ARBA00022605"/>
    </source>
</evidence>
<evidence type="ECO:0000256" key="4">
    <source>
        <dbReference type="ARBA" id="ARBA00022679"/>
    </source>
</evidence>
<evidence type="ECO:0000259" key="10">
    <source>
        <dbReference type="Pfam" id="PF00696"/>
    </source>
</evidence>
<comment type="similarity">
    <text evidence="9">Belongs to the acetylglutamate kinase family. ArgB subfamily.</text>
</comment>
<evidence type="ECO:0000256" key="9">
    <source>
        <dbReference type="HAMAP-Rule" id="MF_00082"/>
    </source>
</evidence>
<keyword evidence="9" id="KW-0963">Cytoplasm</keyword>
<name>A0ABV1DYV8_9FIRM</name>
<keyword evidence="5 9" id="KW-0547">Nucleotide-binding</keyword>
<gene>
    <name evidence="9 11" type="primary">argB</name>
    <name evidence="11" type="ORF">WMO26_05225</name>
</gene>
<proteinExistence type="inferred from homology"/>
<feature type="binding site" evidence="9">
    <location>
        <begin position="70"/>
        <end position="71"/>
    </location>
    <ligand>
        <name>substrate</name>
    </ligand>
</feature>
<keyword evidence="12" id="KW-1185">Reference proteome</keyword>
<evidence type="ECO:0000256" key="7">
    <source>
        <dbReference type="ARBA" id="ARBA00022840"/>
    </source>
</evidence>
<feature type="binding site" evidence="9">
    <location>
        <position position="185"/>
    </location>
    <ligand>
        <name>substrate</name>
    </ligand>
</feature>
<dbReference type="PRINTS" id="PR00474">
    <property type="entry name" value="GLU5KINASE"/>
</dbReference>
<keyword evidence="3 9" id="KW-0028">Amino-acid biosynthesis</keyword>
<dbReference type="Pfam" id="PF00696">
    <property type="entry name" value="AA_kinase"/>
    <property type="match status" value="1"/>
</dbReference>
<evidence type="ECO:0000256" key="6">
    <source>
        <dbReference type="ARBA" id="ARBA00022777"/>
    </source>
</evidence>
<feature type="site" description="Transition state stabilizer" evidence="9">
    <location>
        <position position="35"/>
    </location>
</feature>
<evidence type="ECO:0000256" key="8">
    <source>
        <dbReference type="ARBA" id="ARBA00048141"/>
    </source>
</evidence>
<dbReference type="InterPro" id="IPR036393">
    <property type="entry name" value="AceGlu_kinase-like_sf"/>
</dbReference>
<dbReference type="RefSeq" id="WP_349218653.1">
    <property type="nucleotide sequence ID" value="NZ_JBBMFD010000006.1"/>
</dbReference>
<comment type="subcellular location">
    <subcellularLocation>
        <location evidence="9">Cytoplasm</location>
    </subcellularLocation>
</comment>
<dbReference type="CDD" id="cd04250">
    <property type="entry name" value="AAK_NAGK-C"/>
    <property type="match status" value="1"/>
</dbReference>
<dbReference type="GO" id="GO:0003991">
    <property type="term" value="F:acetylglutamate kinase activity"/>
    <property type="evidence" value="ECO:0007669"/>
    <property type="project" value="UniProtKB-EC"/>
</dbReference>
<dbReference type="NCBIfam" id="TIGR00761">
    <property type="entry name" value="argB"/>
    <property type="match status" value="1"/>
</dbReference>
<comment type="catalytic activity">
    <reaction evidence="8 9">
        <text>N-acetyl-L-glutamate + ATP = N-acetyl-L-glutamyl 5-phosphate + ADP</text>
        <dbReference type="Rhea" id="RHEA:14629"/>
        <dbReference type="ChEBI" id="CHEBI:30616"/>
        <dbReference type="ChEBI" id="CHEBI:44337"/>
        <dbReference type="ChEBI" id="CHEBI:57936"/>
        <dbReference type="ChEBI" id="CHEBI:456216"/>
        <dbReference type="EC" id="2.7.2.8"/>
    </reaction>
</comment>
<evidence type="ECO:0000313" key="12">
    <source>
        <dbReference type="Proteomes" id="UP001489509"/>
    </source>
</evidence>
<keyword evidence="7 9" id="KW-0067">ATP-binding</keyword>
<dbReference type="PIRSF" id="PIRSF000728">
    <property type="entry name" value="NAGK"/>
    <property type="match status" value="1"/>
</dbReference>
<reference evidence="11 12" key="1">
    <citation type="submission" date="2024-03" db="EMBL/GenBank/DDBJ databases">
        <title>Human intestinal bacterial collection.</title>
        <authorList>
            <person name="Pauvert C."/>
            <person name="Hitch T.C.A."/>
            <person name="Clavel T."/>
        </authorList>
    </citation>
    <scope>NUCLEOTIDE SEQUENCE [LARGE SCALE GENOMIC DNA]</scope>
    <source>
        <strain evidence="11 12">CLA-JM-H44</strain>
    </source>
</reference>
<protein>
    <recommendedName>
        <fullName evidence="9">Acetylglutamate kinase</fullName>
        <ecNumber evidence="9">2.7.2.8</ecNumber>
    </recommendedName>
    <alternativeName>
        <fullName evidence="9">N-acetyl-L-glutamate 5-phosphotransferase</fullName>
    </alternativeName>
    <alternativeName>
        <fullName evidence="9">NAG kinase</fullName>
        <shortName evidence="9">NAGK</shortName>
    </alternativeName>
</protein>
<dbReference type="EMBL" id="JBBMFD010000006">
    <property type="protein sequence ID" value="MEQ2440225.1"/>
    <property type="molecule type" value="Genomic_DNA"/>
</dbReference>
<evidence type="ECO:0000256" key="5">
    <source>
        <dbReference type="ARBA" id="ARBA00022741"/>
    </source>
</evidence>
<feature type="binding site" evidence="9">
    <location>
        <position position="92"/>
    </location>
    <ligand>
        <name>substrate</name>
    </ligand>
</feature>
<comment type="function">
    <text evidence="9">Catalyzes the ATP-dependent phosphorylation of N-acetyl-L-glutamate.</text>
</comment>
<comment type="pathway">
    <text evidence="1 9">Amino-acid biosynthesis; L-arginine biosynthesis; N(2)-acetyl-L-ornithine from L-glutamate: step 2/4.</text>
</comment>
<dbReference type="EC" id="2.7.2.8" evidence="9"/>
<dbReference type="InterPro" id="IPR001057">
    <property type="entry name" value="Glu/AcGlu_kinase"/>
</dbReference>
<sequence length="289" mass="31162">MQQQPNFISNYDKAKVLVTALPYIQKYYGKTIVVKYGGNAMISEELKDAVMSDIVLLTLVGIHVVLVHGGGPEISDTLKKMGKESKFVGGLRYTDEETMEVVQMVLAGKVNKDLAQRIAGHGGRAIGLCGLDGAMITAEKKQGMDLGLVGEITKVDVSVIQDALDKKYIPVVATVAAGEHGESYNINADIAASRIAAELKAEKLILMTDIPGLMRDVYDESTLIPVVQVSEVNSLKRDNIISGGMIPKIDCCVDAVRRGVNRAHIIDGRVPHSILIEVLSDEGIGTMFL</sequence>
<keyword evidence="2 9" id="KW-0055">Arginine biosynthesis</keyword>